<feature type="compositionally biased region" description="Low complexity" evidence="1">
    <location>
        <begin position="600"/>
        <end position="610"/>
    </location>
</feature>
<feature type="region of interest" description="Disordered" evidence="1">
    <location>
        <begin position="75"/>
        <end position="128"/>
    </location>
</feature>
<feature type="region of interest" description="Disordered" evidence="1">
    <location>
        <begin position="221"/>
        <end position="260"/>
    </location>
</feature>
<feature type="compositionally biased region" description="Polar residues" evidence="1">
    <location>
        <begin position="611"/>
        <end position="627"/>
    </location>
</feature>
<dbReference type="AlphaFoldDB" id="A0A9P7YPS5"/>
<dbReference type="Pfam" id="PF01833">
    <property type="entry name" value="TIG"/>
    <property type="match status" value="1"/>
</dbReference>
<evidence type="ECO:0000259" key="3">
    <source>
        <dbReference type="Pfam" id="PF23305"/>
    </source>
</evidence>
<comment type="caution">
    <text evidence="4">The sequence shown here is derived from an EMBL/GenBank/DDBJ whole genome shotgun (WGS) entry which is preliminary data.</text>
</comment>
<protein>
    <recommendedName>
        <fullName evidence="6">Transcriptional regulator Medusa</fullName>
    </recommendedName>
</protein>
<dbReference type="PANTHER" id="PTHR39463:SF1">
    <property type="entry name" value="MEDUSA"/>
    <property type="match status" value="1"/>
</dbReference>
<evidence type="ECO:0008006" key="6">
    <source>
        <dbReference type="Google" id="ProtNLM"/>
    </source>
</evidence>
<dbReference type="OrthoDB" id="1751210at2759"/>
<feature type="compositionally biased region" description="Polar residues" evidence="1">
    <location>
        <begin position="222"/>
        <end position="233"/>
    </location>
</feature>
<dbReference type="Pfam" id="PF23305">
    <property type="entry name" value="DUF7082"/>
    <property type="match status" value="1"/>
</dbReference>
<dbReference type="GO" id="GO:0005634">
    <property type="term" value="C:nucleus"/>
    <property type="evidence" value="ECO:0007669"/>
    <property type="project" value="TreeGrafter"/>
</dbReference>
<dbReference type="EMBL" id="MU251387">
    <property type="protein sequence ID" value="KAG9237416.1"/>
    <property type="molecule type" value="Genomic_DNA"/>
</dbReference>
<dbReference type="PANTHER" id="PTHR39463">
    <property type="entry name" value="MEDUSA"/>
    <property type="match status" value="1"/>
</dbReference>
<dbReference type="InterPro" id="IPR002909">
    <property type="entry name" value="IPT_dom"/>
</dbReference>
<evidence type="ECO:0000256" key="1">
    <source>
        <dbReference type="SAM" id="MobiDB-lite"/>
    </source>
</evidence>
<accession>A0A9P7YPS5</accession>
<evidence type="ECO:0000313" key="4">
    <source>
        <dbReference type="EMBL" id="KAG9237416.1"/>
    </source>
</evidence>
<organism evidence="4 5">
    <name type="scientific">Amylocarpus encephaloides</name>
    <dbReference type="NCBI Taxonomy" id="45428"/>
    <lineage>
        <taxon>Eukaryota</taxon>
        <taxon>Fungi</taxon>
        <taxon>Dikarya</taxon>
        <taxon>Ascomycota</taxon>
        <taxon>Pezizomycotina</taxon>
        <taxon>Leotiomycetes</taxon>
        <taxon>Helotiales</taxon>
        <taxon>Helotiales incertae sedis</taxon>
        <taxon>Amylocarpus</taxon>
    </lineage>
</organism>
<name>A0A9P7YPS5_9HELO</name>
<gene>
    <name evidence="4" type="ORF">BJ875DRAFT_520212</name>
</gene>
<sequence>PIIVDESYPSPESAAFHELGYEGALVARGISPQEPFPMSAYRKSTQPLNHGYATVRTCSDGVFSYAAPTFASQPGSAPATSPGYLNSSQLTPMTFPPTHTSSGFDEQSGPYLNVGATPDPEVTSYSPSRGSAGTKVYVSITSLYELMTSSTPVFYLTFGNRKCPATLSKINQQGGVCQYTVAGEVPEQATTGAPSQEMIHLLMETGDGDVMAKIKVGPFSHVQEQISNPASQDNPRKRKMSDASQDMKSPIKRTTPHILRPKQEYGPAYAYSTADGSSSYSPFMPALPFNNITPQYSRAMTAYSPHPPFGYATASHQSSPTIKAEFQQAGAWRTAYHPGQSMRNNHNLPLAVSRPDLSSLAAPASSATTPTLIRTSTLQQTPVTHPSQVFNAYAMYPNKAQLELSGDVQTMAQNWSSDEWESKRRLVIFERTQVGSTIKTTFRPATPDERPPQHICISCIYWEEKRECFVTSVDTIYLLEALIGIRFPVEEKNRVRRNLEGFHPLTVSKGRPESEQFFKVIMAFPKPKPRNIEKDVKVFHWKDLVSALRKIFAKYSASPSSTLPPHPPLLTPASTTGYGVLGSSAGISYVGDHHGAISPGSISGPSTSTPYATNIPTRGVSPLSQKSLALAGPPDPRASLPLNPHESNRPWQGKQHHMQTAQQYPQQMGAPKTRNAYDMSSYMDHSPATAGSASTPQPVDALLNDPRHAADSAVQGGEEAGGENRLARSLSSQHQRPSHQMSLSRS</sequence>
<feature type="non-terminal residue" evidence="4">
    <location>
        <position position="1"/>
    </location>
</feature>
<evidence type="ECO:0000313" key="5">
    <source>
        <dbReference type="Proteomes" id="UP000824998"/>
    </source>
</evidence>
<feature type="compositionally biased region" description="Polar residues" evidence="1">
    <location>
        <begin position="75"/>
        <end position="105"/>
    </location>
</feature>
<feature type="domain" description="DUF7082" evidence="3">
    <location>
        <begin position="398"/>
        <end position="551"/>
    </location>
</feature>
<feature type="compositionally biased region" description="Polar residues" evidence="1">
    <location>
        <begin position="729"/>
        <end position="746"/>
    </location>
</feature>
<dbReference type="InterPro" id="IPR055509">
    <property type="entry name" value="DUF7082"/>
</dbReference>
<reference evidence="4" key="1">
    <citation type="journal article" date="2021" name="IMA Fungus">
        <title>Genomic characterization of three marine fungi, including Emericellopsis atlantica sp. nov. with signatures of a generalist lifestyle and marine biomass degradation.</title>
        <authorList>
            <person name="Hagestad O.C."/>
            <person name="Hou L."/>
            <person name="Andersen J.H."/>
            <person name="Hansen E.H."/>
            <person name="Altermark B."/>
            <person name="Li C."/>
            <person name="Kuhnert E."/>
            <person name="Cox R.J."/>
            <person name="Crous P.W."/>
            <person name="Spatafora J.W."/>
            <person name="Lail K."/>
            <person name="Amirebrahimi M."/>
            <person name="Lipzen A."/>
            <person name="Pangilinan J."/>
            <person name="Andreopoulos W."/>
            <person name="Hayes R.D."/>
            <person name="Ng V."/>
            <person name="Grigoriev I.V."/>
            <person name="Jackson S.A."/>
            <person name="Sutton T.D.S."/>
            <person name="Dobson A.D.W."/>
            <person name="Rama T."/>
        </authorList>
    </citation>
    <scope>NUCLEOTIDE SEQUENCE</scope>
    <source>
        <strain evidence="4">TRa018bII</strain>
    </source>
</reference>
<feature type="region of interest" description="Disordered" evidence="1">
    <location>
        <begin position="600"/>
        <end position="746"/>
    </location>
</feature>
<feature type="domain" description="IPT/TIG" evidence="2">
    <location>
        <begin position="120"/>
        <end position="179"/>
    </location>
</feature>
<keyword evidence="5" id="KW-1185">Reference proteome</keyword>
<dbReference type="Proteomes" id="UP000824998">
    <property type="component" value="Unassembled WGS sequence"/>
</dbReference>
<proteinExistence type="predicted"/>
<evidence type="ECO:0000259" key="2">
    <source>
        <dbReference type="Pfam" id="PF01833"/>
    </source>
</evidence>